<comment type="similarity">
    <text evidence="1">Belongs to the anaerobic coproporphyrinogen-III oxidase family. HemW subfamily.</text>
</comment>
<dbReference type="STRING" id="1280514.AXFE_26490"/>
<dbReference type="InterPro" id="IPR007197">
    <property type="entry name" value="rSAM"/>
</dbReference>
<feature type="domain" description="Radical SAM core" evidence="4">
    <location>
        <begin position="1"/>
        <end position="220"/>
    </location>
</feature>
<dbReference type="InterPro" id="IPR004559">
    <property type="entry name" value="HemW-like"/>
</dbReference>
<dbReference type="GO" id="GO:0006779">
    <property type="term" value="P:porphyrin-containing compound biosynthetic process"/>
    <property type="evidence" value="ECO:0007669"/>
    <property type="project" value="InterPro"/>
</dbReference>
<dbReference type="SFLD" id="SFLDF00562">
    <property type="entry name" value="HemN-like__clustered_with_heat"/>
    <property type="match status" value="1"/>
</dbReference>
<evidence type="ECO:0000313" key="5">
    <source>
        <dbReference type="EMBL" id="KJF16484.1"/>
    </source>
</evidence>
<dbReference type="RefSeq" id="WP_052606349.1">
    <property type="nucleotide sequence ID" value="NZ_JXYS01000081.1"/>
</dbReference>
<keyword evidence="3" id="KW-0963">Cytoplasm</keyword>
<protein>
    <recommendedName>
        <fullName evidence="2 3">Heme chaperone HemW</fullName>
    </recommendedName>
</protein>
<organism evidence="5 6">
    <name type="scientific">Acidithrix ferrooxidans</name>
    <dbReference type="NCBI Taxonomy" id="1280514"/>
    <lineage>
        <taxon>Bacteria</taxon>
        <taxon>Bacillati</taxon>
        <taxon>Actinomycetota</taxon>
        <taxon>Acidimicrobiia</taxon>
        <taxon>Acidimicrobiales</taxon>
        <taxon>Acidimicrobiaceae</taxon>
        <taxon>Acidithrix</taxon>
    </lineage>
</organism>
<keyword evidence="3" id="KW-0411">Iron-sulfur</keyword>
<dbReference type="EMBL" id="JXYS01000081">
    <property type="protein sequence ID" value="KJF16484.1"/>
    <property type="molecule type" value="Genomic_DNA"/>
</dbReference>
<evidence type="ECO:0000256" key="3">
    <source>
        <dbReference type="RuleBase" id="RU364116"/>
    </source>
</evidence>
<dbReference type="AlphaFoldDB" id="A0A0D8HF37"/>
<dbReference type="InterPro" id="IPR058240">
    <property type="entry name" value="rSAM_sf"/>
</dbReference>
<dbReference type="NCBIfam" id="TIGR00539">
    <property type="entry name" value="hemN_rel"/>
    <property type="match status" value="1"/>
</dbReference>
<dbReference type="Pfam" id="PF04055">
    <property type="entry name" value="Radical_SAM"/>
    <property type="match status" value="1"/>
</dbReference>
<comment type="caution">
    <text evidence="5">The sequence shown here is derived from an EMBL/GenBank/DDBJ whole genome shotgun (WGS) entry which is preliminary data.</text>
</comment>
<dbReference type="InterPro" id="IPR034505">
    <property type="entry name" value="Coproporphyrinogen-III_oxidase"/>
</dbReference>
<keyword evidence="3" id="KW-0479">Metal-binding</keyword>
<keyword evidence="5" id="KW-0560">Oxidoreductase</keyword>
<dbReference type="SFLD" id="SFLDS00029">
    <property type="entry name" value="Radical_SAM"/>
    <property type="match status" value="1"/>
</dbReference>
<evidence type="ECO:0000259" key="4">
    <source>
        <dbReference type="PROSITE" id="PS51918"/>
    </source>
</evidence>
<comment type="function">
    <text evidence="3">Probably acts as a heme chaperone, transferring heme to an unknown acceptor. Binds one molecule of heme per monomer, possibly covalently. Binds 1 [4Fe-4S] cluster. The cluster is coordinated with 3 cysteines and an exchangeable S-adenosyl-L-methionine.</text>
</comment>
<evidence type="ECO:0000313" key="6">
    <source>
        <dbReference type="Proteomes" id="UP000032360"/>
    </source>
</evidence>
<proteinExistence type="inferred from homology"/>
<keyword evidence="3" id="KW-0408">Iron</keyword>
<dbReference type="PANTHER" id="PTHR13932:SF5">
    <property type="entry name" value="RADICAL S-ADENOSYL METHIONINE DOMAIN-CONTAINING PROTEIN 1, MITOCHONDRIAL"/>
    <property type="match status" value="1"/>
</dbReference>
<accession>A0A0D8HF37</accession>
<keyword evidence="6" id="KW-1185">Reference proteome</keyword>
<dbReference type="PANTHER" id="PTHR13932">
    <property type="entry name" value="COPROPORPHYRINIGEN III OXIDASE"/>
    <property type="match status" value="1"/>
</dbReference>
<dbReference type="GO" id="GO:0046872">
    <property type="term" value="F:metal ion binding"/>
    <property type="evidence" value="ECO:0007669"/>
    <property type="project" value="UniProtKB-UniRule"/>
</dbReference>
<dbReference type="GO" id="GO:0005737">
    <property type="term" value="C:cytoplasm"/>
    <property type="evidence" value="ECO:0007669"/>
    <property type="project" value="UniProtKB-SubCell"/>
</dbReference>
<name>A0A0D8HF37_9ACTN</name>
<dbReference type="SFLD" id="SFLDG01065">
    <property type="entry name" value="anaerobic_coproporphyrinogen-I"/>
    <property type="match status" value="1"/>
</dbReference>
<comment type="subcellular location">
    <subcellularLocation>
        <location evidence="3">Cytoplasm</location>
    </subcellularLocation>
</comment>
<keyword evidence="3" id="KW-0143">Chaperone</keyword>
<dbReference type="GO" id="GO:0004109">
    <property type="term" value="F:coproporphyrinogen oxidase activity"/>
    <property type="evidence" value="ECO:0007669"/>
    <property type="project" value="InterPro"/>
</dbReference>
<dbReference type="PROSITE" id="PS51918">
    <property type="entry name" value="RADICAL_SAM"/>
    <property type="match status" value="1"/>
</dbReference>
<dbReference type="Gene3D" id="3.30.750.200">
    <property type="match status" value="1"/>
</dbReference>
<keyword evidence="3" id="KW-0349">Heme</keyword>
<sequence length="376" mass="41584">MGLYIHVPFCISRCEYCAFATWSDRFDSMDRYLEALAIELSEAGSGLVFGTVFFGGGTPSLLSLEALSKIMAMISLSPGAEVTIEANPESLADEPADYLKLGINRVSVGVQSLSDTELKRLGRDHRSSTARAALGRLSNSGLSYSVDLMYGAVGEDFGSIEGSIAQIMEVECPPDHISIYGLTVEGGTRLAAKKEMHPDDDDLAWKYLVICEILDGFGFVNYEVSNFARAGHYSKHNWSYWMQGRYLGVGPSAHSFIGDERSWNIRDSLRWIASISNKKSAKAGSERLDVETAKFEGLGLLLRTVLGIPSQTFEMENVPEDLYSLTEDRRLVLTPKGRLLHNQLVGFIDTSKITIEELNEFQGRRLEDILSFSSSR</sequence>
<dbReference type="CDD" id="cd01335">
    <property type="entry name" value="Radical_SAM"/>
    <property type="match status" value="1"/>
</dbReference>
<evidence type="ECO:0000256" key="1">
    <source>
        <dbReference type="ARBA" id="ARBA00006100"/>
    </source>
</evidence>
<gene>
    <name evidence="5" type="primary">hemN</name>
    <name evidence="5" type="ORF">AXFE_26490</name>
</gene>
<dbReference type="InterPro" id="IPR006638">
    <property type="entry name" value="Elp3/MiaA/NifB-like_rSAM"/>
</dbReference>
<dbReference type="Proteomes" id="UP000032360">
    <property type="component" value="Unassembled WGS sequence"/>
</dbReference>
<reference evidence="5 6" key="1">
    <citation type="submission" date="2015-01" db="EMBL/GenBank/DDBJ databases">
        <title>Draft genome of the acidophilic iron oxidizer Acidithrix ferrooxidans strain Py-F3.</title>
        <authorList>
            <person name="Poehlein A."/>
            <person name="Eisen S."/>
            <person name="Schloemann M."/>
            <person name="Johnson B.D."/>
            <person name="Daniel R."/>
            <person name="Muehling M."/>
        </authorList>
    </citation>
    <scope>NUCLEOTIDE SEQUENCE [LARGE SCALE GENOMIC DNA]</scope>
    <source>
        <strain evidence="5 6">Py-F3</strain>
    </source>
</reference>
<keyword evidence="3" id="KW-0949">S-adenosyl-L-methionine</keyword>
<dbReference type="GO" id="GO:0051539">
    <property type="term" value="F:4 iron, 4 sulfur cluster binding"/>
    <property type="evidence" value="ECO:0007669"/>
    <property type="project" value="UniProtKB-UniRule"/>
</dbReference>
<keyword evidence="3" id="KW-0004">4Fe-4S</keyword>
<dbReference type="SMART" id="SM00729">
    <property type="entry name" value="Elp3"/>
    <property type="match status" value="1"/>
</dbReference>
<dbReference type="SUPFAM" id="SSF102114">
    <property type="entry name" value="Radical SAM enzymes"/>
    <property type="match status" value="1"/>
</dbReference>
<evidence type="ECO:0000256" key="2">
    <source>
        <dbReference type="ARBA" id="ARBA00017228"/>
    </source>
</evidence>